<dbReference type="Proteomes" id="UP001221898">
    <property type="component" value="Unassembled WGS sequence"/>
</dbReference>
<organism evidence="1 2">
    <name type="scientific">Aldrovandia affinis</name>
    <dbReference type="NCBI Taxonomy" id="143900"/>
    <lineage>
        <taxon>Eukaryota</taxon>
        <taxon>Metazoa</taxon>
        <taxon>Chordata</taxon>
        <taxon>Craniata</taxon>
        <taxon>Vertebrata</taxon>
        <taxon>Euteleostomi</taxon>
        <taxon>Actinopterygii</taxon>
        <taxon>Neopterygii</taxon>
        <taxon>Teleostei</taxon>
        <taxon>Notacanthiformes</taxon>
        <taxon>Halosauridae</taxon>
        <taxon>Aldrovandia</taxon>
    </lineage>
</organism>
<keyword evidence="2" id="KW-1185">Reference proteome</keyword>
<proteinExistence type="predicted"/>
<reference evidence="1" key="1">
    <citation type="journal article" date="2023" name="Science">
        <title>Genome structures resolve the early diversification of teleost fishes.</title>
        <authorList>
            <person name="Parey E."/>
            <person name="Louis A."/>
            <person name="Montfort J."/>
            <person name="Bouchez O."/>
            <person name="Roques C."/>
            <person name="Iampietro C."/>
            <person name="Lluch J."/>
            <person name="Castinel A."/>
            <person name="Donnadieu C."/>
            <person name="Desvignes T."/>
            <person name="Floi Bucao C."/>
            <person name="Jouanno E."/>
            <person name="Wen M."/>
            <person name="Mejri S."/>
            <person name="Dirks R."/>
            <person name="Jansen H."/>
            <person name="Henkel C."/>
            <person name="Chen W.J."/>
            <person name="Zahm M."/>
            <person name="Cabau C."/>
            <person name="Klopp C."/>
            <person name="Thompson A.W."/>
            <person name="Robinson-Rechavi M."/>
            <person name="Braasch I."/>
            <person name="Lecointre G."/>
            <person name="Bobe J."/>
            <person name="Postlethwait J.H."/>
            <person name="Berthelot C."/>
            <person name="Roest Crollius H."/>
            <person name="Guiguen Y."/>
        </authorList>
    </citation>
    <scope>NUCLEOTIDE SEQUENCE</scope>
    <source>
        <strain evidence="1">NC1722</strain>
    </source>
</reference>
<accession>A0AAD7WIJ7</accession>
<protein>
    <submittedName>
        <fullName evidence="1">Uncharacterized protein</fullName>
    </submittedName>
</protein>
<name>A0AAD7WIJ7_9TELE</name>
<gene>
    <name evidence="1" type="ORF">AAFF_G00428170</name>
</gene>
<evidence type="ECO:0000313" key="2">
    <source>
        <dbReference type="Proteomes" id="UP001221898"/>
    </source>
</evidence>
<evidence type="ECO:0000313" key="1">
    <source>
        <dbReference type="EMBL" id="KAJ8398247.1"/>
    </source>
</evidence>
<dbReference type="EMBL" id="JAINUG010000091">
    <property type="protein sequence ID" value="KAJ8398247.1"/>
    <property type="molecule type" value="Genomic_DNA"/>
</dbReference>
<comment type="caution">
    <text evidence="1">The sequence shown here is derived from an EMBL/GenBank/DDBJ whole genome shotgun (WGS) entry which is preliminary data.</text>
</comment>
<sequence length="92" mass="10022">MGGIAEIGLGSPRRSKKLYRLDLMATLPGRLIDEPPSGGRAGKWGFVLRSRSESRAEITRFVRRGRLRHGGWRGRPIAAAVTDSLVKRGPGA</sequence>
<dbReference type="AlphaFoldDB" id="A0AAD7WIJ7"/>